<dbReference type="Gene3D" id="1.10.645.10">
    <property type="entry name" value="Cytochrome-c3 Hydrogenase, chain B"/>
    <property type="match status" value="1"/>
</dbReference>
<evidence type="ECO:0000259" key="2">
    <source>
        <dbReference type="Pfam" id="PF00346"/>
    </source>
</evidence>
<evidence type="ECO:0000256" key="1">
    <source>
        <dbReference type="ARBA" id="ARBA00023002"/>
    </source>
</evidence>
<organism evidence="3 4">
    <name type="scientific">Komagataeibacter melaceti</name>
    <dbReference type="NCBI Taxonomy" id="2766577"/>
    <lineage>
        <taxon>Bacteria</taxon>
        <taxon>Pseudomonadati</taxon>
        <taxon>Pseudomonadota</taxon>
        <taxon>Alphaproteobacteria</taxon>
        <taxon>Acetobacterales</taxon>
        <taxon>Acetobacteraceae</taxon>
        <taxon>Komagataeibacter</taxon>
    </lineage>
</organism>
<dbReference type="EMBL" id="QUWV01000052">
    <property type="protein sequence ID" value="RFD20242.1"/>
    <property type="molecule type" value="Genomic_DNA"/>
</dbReference>
<evidence type="ECO:0000313" key="3">
    <source>
        <dbReference type="EMBL" id="RFD20242.1"/>
    </source>
</evidence>
<feature type="domain" description="NADH-quinone oxidoreductase subunit D" evidence="2">
    <location>
        <begin position="311"/>
        <end position="404"/>
    </location>
</feature>
<reference evidence="3 4" key="1">
    <citation type="submission" date="2018-08" db="EMBL/GenBank/DDBJ databases">
        <title>Komagataeibacter sp. AV 382.</title>
        <authorList>
            <person name="Skraban J."/>
            <person name="Trcek J."/>
        </authorList>
    </citation>
    <scope>NUCLEOTIDE SEQUENCE [LARGE SCALE GENOMIC DNA]</scope>
    <source>
        <strain evidence="3 4">AV 382</strain>
    </source>
</reference>
<dbReference type="InterPro" id="IPR052197">
    <property type="entry name" value="ComplexI_49kDa-like"/>
</dbReference>
<dbReference type="InterPro" id="IPR037232">
    <property type="entry name" value="NADH_quin_OxRdtase_su_C/D-like"/>
</dbReference>
<dbReference type="Proteomes" id="UP000262371">
    <property type="component" value="Unassembled WGS sequence"/>
</dbReference>
<proteinExistence type="predicted"/>
<dbReference type="OrthoDB" id="9801496at2"/>
<dbReference type="InterPro" id="IPR029014">
    <property type="entry name" value="NiFe-Hase_large"/>
</dbReference>
<sequence>MSRDVSALIRAEEPTACRERFVLEPTAWREMAEALPHAALPLAGLWADGAQVHALFMDGVAPLIASVAVPDGRYHALSPARAGAQAHERIIHDLWGIEAMGARGTFPWLDQGHWPVTWPLRERPPPAPAAPEGVEFTDGATMHGAGGTMVGHGPADGGFQAPFYLRLGLPGARVGTVSVRMGYAHRGLCARMRGRMPVEGARLVARIEAMASVAHQRAFSHALAAATGRILPEGEEKASVFLSELERIASHLEILVQAAGLVADARFVATGASLLERVRQVCRDLCGRRFLFDVLPPAPGAARKLVLADGVVAELRAGCMELMRLFRRPRGLATRTVDRGLLPADVARKWGIAGSTARASGMEGDLRRYMPASRPEWTGGPLVGDVTARLAIRLRECRQGVEMLAALGGVAMPPVPPVPEHGSGEGLGLTEGPAGPVWHWLRLEGGRIAAWWCGDPSLAQVQALPDILSGAMEADVALILASLGLSAASADL</sequence>
<accession>A0A371Z162</accession>
<dbReference type="PANTHER" id="PTHR43485">
    <property type="entry name" value="HYDROGENASE-4 COMPONENT G"/>
    <property type="match status" value="1"/>
</dbReference>
<dbReference type="PANTHER" id="PTHR43485:SF1">
    <property type="entry name" value="FORMATE HYDROGENLYASE SUBUNIT 5-RELATED"/>
    <property type="match status" value="1"/>
</dbReference>
<keyword evidence="1" id="KW-0560">Oxidoreductase</keyword>
<dbReference type="SUPFAM" id="SSF56762">
    <property type="entry name" value="HydB/Nqo4-like"/>
    <property type="match status" value="1"/>
</dbReference>
<dbReference type="SUPFAM" id="SSF143243">
    <property type="entry name" value="Nqo5-like"/>
    <property type="match status" value="1"/>
</dbReference>
<dbReference type="Pfam" id="PF00346">
    <property type="entry name" value="Complex1_49kDa"/>
    <property type="match status" value="1"/>
</dbReference>
<dbReference type="GO" id="GO:0048038">
    <property type="term" value="F:quinone binding"/>
    <property type="evidence" value="ECO:0007669"/>
    <property type="project" value="InterPro"/>
</dbReference>
<comment type="caution">
    <text evidence="3">The sequence shown here is derived from an EMBL/GenBank/DDBJ whole genome shotgun (WGS) entry which is preliminary data.</text>
</comment>
<evidence type="ECO:0000313" key="4">
    <source>
        <dbReference type="Proteomes" id="UP000262371"/>
    </source>
</evidence>
<dbReference type="GO" id="GO:0051287">
    <property type="term" value="F:NAD binding"/>
    <property type="evidence" value="ECO:0007669"/>
    <property type="project" value="InterPro"/>
</dbReference>
<dbReference type="InterPro" id="IPR001135">
    <property type="entry name" value="NADH_Q_OxRdtase_suD"/>
</dbReference>
<name>A0A371Z162_9PROT</name>
<dbReference type="RefSeq" id="WP_116702729.1">
    <property type="nucleotide sequence ID" value="NZ_QUWV01000052.1"/>
</dbReference>
<gene>
    <name evidence="3" type="ORF">DY926_07075</name>
</gene>
<dbReference type="AlphaFoldDB" id="A0A371Z162"/>
<dbReference type="GO" id="GO:0016651">
    <property type="term" value="F:oxidoreductase activity, acting on NAD(P)H"/>
    <property type="evidence" value="ECO:0007669"/>
    <property type="project" value="InterPro"/>
</dbReference>
<keyword evidence="4" id="KW-1185">Reference proteome</keyword>
<protein>
    <submittedName>
        <fullName evidence="3">NADH-quinone oxidoreductase</fullName>
    </submittedName>
</protein>